<dbReference type="AlphaFoldDB" id="A0A0L8IC41"/>
<dbReference type="EMBL" id="KQ416042">
    <property type="protein sequence ID" value="KOF98974.1"/>
    <property type="molecule type" value="Genomic_DNA"/>
</dbReference>
<proteinExistence type="predicted"/>
<organism evidence="1">
    <name type="scientific">Octopus bimaculoides</name>
    <name type="common">California two-spotted octopus</name>
    <dbReference type="NCBI Taxonomy" id="37653"/>
    <lineage>
        <taxon>Eukaryota</taxon>
        <taxon>Metazoa</taxon>
        <taxon>Spiralia</taxon>
        <taxon>Lophotrochozoa</taxon>
        <taxon>Mollusca</taxon>
        <taxon>Cephalopoda</taxon>
        <taxon>Coleoidea</taxon>
        <taxon>Octopodiformes</taxon>
        <taxon>Octopoda</taxon>
        <taxon>Incirrata</taxon>
        <taxon>Octopodidae</taxon>
        <taxon>Octopus</taxon>
    </lineage>
</organism>
<name>A0A0L8IC41_OCTBM</name>
<protein>
    <submittedName>
        <fullName evidence="1">Uncharacterized protein</fullName>
    </submittedName>
</protein>
<gene>
    <name evidence="1" type="ORF">OCBIM_22021352mg</name>
</gene>
<sequence>MTECNSKNLNHQSKKKLLKWIMESTLPWKRIIPAGNMDLYESSINVVSEKREKK</sequence>
<reference evidence="1" key="1">
    <citation type="submission" date="2015-07" db="EMBL/GenBank/DDBJ databases">
        <title>MeaNS - Measles Nucleotide Surveillance Program.</title>
        <authorList>
            <person name="Tran T."/>
            <person name="Druce J."/>
        </authorList>
    </citation>
    <scope>NUCLEOTIDE SEQUENCE</scope>
    <source>
        <strain evidence="1">UCB-OBI-ISO-001</strain>
        <tissue evidence="1">Gonad</tissue>
    </source>
</reference>
<accession>A0A0L8IC41</accession>
<evidence type="ECO:0000313" key="1">
    <source>
        <dbReference type="EMBL" id="KOF98974.1"/>
    </source>
</evidence>